<dbReference type="Proteomes" id="UP001054945">
    <property type="component" value="Unassembled WGS sequence"/>
</dbReference>
<reference evidence="1 2" key="1">
    <citation type="submission" date="2021-06" db="EMBL/GenBank/DDBJ databases">
        <title>Caerostris extrusa draft genome.</title>
        <authorList>
            <person name="Kono N."/>
            <person name="Arakawa K."/>
        </authorList>
    </citation>
    <scope>NUCLEOTIDE SEQUENCE [LARGE SCALE GENOMIC DNA]</scope>
</reference>
<sequence>MKLRQISAFMMLYRFGIQPGKDRTNSPAMAAAWLTAAAGVKVISSKTKSSVSKQIRAWDRSTQMEIHSWRKEQSVLFIRPYDWK</sequence>
<dbReference type="AlphaFoldDB" id="A0AAV4XK48"/>
<gene>
    <name evidence="1" type="ORF">CEXT_369181</name>
</gene>
<name>A0AAV4XK48_CAEEX</name>
<evidence type="ECO:0000313" key="2">
    <source>
        <dbReference type="Proteomes" id="UP001054945"/>
    </source>
</evidence>
<organism evidence="1 2">
    <name type="scientific">Caerostris extrusa</name>
    <name type="common">Bark spider</name>
    <name type="synonym">Caerostris bankana</name>
    <dbReference type="NCBI Taxonomy" id="172846"/>
    <lineage>
        <taxon>Eukaryota</taxon>
        <taxon>Metazoa</taxon>
        <taxon>Ecdysozoa</taxon>
        <taxon>Arthropoda</taxon>
        <taxon>Chelicerata</taxon>
        <taxon>Arachnida</taxon>
        <taxon>Araneae</taxon>
        <taxon>Araneomorphae</taxon>
        <taxon>Entelegynae</taxon>
        <taxon>Araneoidea</taxon>
        <taxon>Araneidae</taxon>
        <taxon>Caerostris</taxon>
    </lineage>
</organism>
<dbReference type="EMBL" id="BPLR01000386">
    <property type="protein sequence ID" value="GIY94379.1"/>
    <property type="molecule type" value="Genomic_DNA"/>
</dbReference>
<evidence type="ECO:0000313" key="1">
    <source>
        <dbReference type="EMBL" id="GIY94379.1"/>
    </source>
</evidence>
<protein>
    <submittedName>
        <fullName evidence="1">Uncharacterized protein</fullName>
    </submittedName>
</protein>
<proteinExistence type="predicted"/>
<keyword evidence="2" id="KW-1185">Reference proteome</keyword>
<accession>A0AAV4XK48</accession>
<comment type="caution">
    <text evidence="1">The sequence shown here is derived from an EMBL/GenBank/DDBJ whole genome shotgun (WGS) entry which is preliminary data.</text>
</comment>